<sequence length="101" mass="10875">MSTQHSGARSSPRDHLAGLEAHLAGRGFETYLHDKGLTVIAPTDPLGFRLTTMIQCRPRWDDGGKLWFLTDQGAPLAEAGRIIDTAVAVTALLRPLPGARS</sequence>
<evidence type="ECO:0000313" key="1">
    <source>
        <dbReference type="EMBL" id="GAA4234863.1"/>
    </source>
</evidence>
<organism evidence="1 2">
    <name type="scientific">Actinomadura meridiana</name>
    <dbReference type="NCBI Taxonomy" id="559626"/>
    <lineage>
        <taxon>Bacteria</taxon>
        <taxon>Bacillati</taxon>
        <taxon>Actinomycetota</taxon>
        <taxon>Actinomycetes</taxon>
        <taxon>Streptosporangiales</taxon>
        <taxon>Thermomonosporaceae</taxon>
        <taxon>Actinomadura</taxon>
    </lineage>
</organism>
<reference evidence="2" key="1">
    <citation type="journal article" date="2019" name="Int. J. Syst. Evol. Microbiol.">
        <title>The Global Catalogue of Microorganisms (GCM) 10K type strain sequencing project: providing services to taxonomists for standard genome sequencing and annotation.</title>
        <authorList>
            <consortium name="The Broad Institute Genomics Platform"/>
            <consortium name="The Broad Institute Genome Sequencing Center for Infectious Disease"/>
            <person name="Wu L."/>
            <person name="Ma J."/>
        </authorList>
    </citation>
    <scope>NUCLEOTIDE SEQUENCE [LARGE SCALE GENOMIC DNA]</scope>
    <source>
        <strain evidence="2">JCM 17440</strain>
    </source>
</reference>
<evidence type="ECO:0000313" key="2">
    <source>
        <dbReference type="Proteomes" id="UP001501710"/>
    </source>
</evidence>
<keyword evidence="2" id="KW-1185">Reference proteome</keyword>
<dbReference type="Proteomes" id="UP001501710">
    <property type="component" value="Unassembled WGS sequence"/>
</dbReference>
<protein>
    <recommendedName>
        <fullName evidence="3">DUF4304 domain-containing protein</fullName>
    </recommendedName>
</protein>
<proteinExistence type="predicted"/>
<dbReference type="RefSeq" id="WP_344898915.1">
    <property type="nucleotide sequence ID" value="NZ_BAABAS010000011.1"/>
</dbReference>
<name>A0ABP8C7V5_9ACTN</name>
<comment type="caution">
    <text evidence="1">The sequence shown here is derived from an EMBL/GenBank/DDBJ whole genome shotgun (WGS) entry which is preliminary data.</text>
</comment>
<evidence type="ECO:0008006" key="3">
    <source>
        <dbReference type="Google" id="ProtNLM"/>
    </source>
</evidence>
<dbReference type="EMBL" id="BAABAS010000011">
    <property type="protein sequence ID" value="GAA4234863.1"/>
    <property type="molecule type" value="Genomic_DNA"/>
</dbReference>
<gene>
    <name evidence="1" type="ORF">GCM10022254_40760</name>
</gene>
<accession>A0ABP8C7V5</accession>